<keyword evidence="3" id="KW-1185">Reference proteome</keyword>
<dbReference type="PANTHER" id="PTHR33604">
    <property type="entry name" value="OSJNBA0004B13.7 PROTEIN"/>
    <property type="match status" value="1"/>
</dbReference>
<dbReference type="EMBL" id="KN817542">
    <property type="protein sequence ID" value="KJA23622.1"/>
    <property type="molecule type" value="Genomic_DNA"/>
</dbReference>
<evidence type="ECO:0008006" key="4">
    <source>
        <dbReference type="Google" id="ProtNLM"/>
    </source>
</evidence>
<dbReference type="InterPro" id="IPR029044">
    <property type="entry name" value="Nucleotide-diphossugar_trans"/>
</dbReference>
<reference evidence="3" key="1">
    <citation type="submission" date="2014-04" db="EMBL/GenBank/DDBJ databases">
        <title>Evolutionary Origins and Diversification of the Mycorrhizal Mutualists.</title>
        <authorList>
            <consortium name="DOE Joint Genome Institute"/>
            <consortium name="Mycorrhizal Genomics Consortium"/>
            <person name="Kohler A."/>
            <person name="Kuo A."/>
            <person name="Nagy L.G."/>
            <person name="Floudas D."/>
            <person name="Copeland A."/>
            <person name="Barry K.W."/>
            <person name="Cichocki N."/>
            <person name="Veneault-Fourrey C."/>
            <person name="LaButti K."/>
            <person name="Lindquist E.A."/>
            <person name="Lipzen A."/>
            <person name="Lundell T."/>
            <person name="Morin E."/>
            <person name="Murat C."/>
            <person name="Riley R."/>
            <person name="Ohm R."/>
            <person name="Sun H."/>
            <person name="Tunlid A."/>
            <person name="Henrissat B."/>
            <person name="Grigoriev I.V."/>
            <person name="Hibbett D.S."/>
            <person name="Martin F."/>
        </authorList>
    </citation>
    <scope>NUCLEOTIDE SEQUENCE [LARGE SCALE GENOMIC DNA]</scope>
    <source>
        <strain evidence="3">FD-334 SS-4</strain>
    </source>
</reference>
<dbReference type="OMA" id="WKNWHVP"/>
<gene>
    <name evidence="2" type="ORF">HYPSUDRAFT_137599</name>
</gene>
<accession>A0A0D2L8T6</accession>
<protein>
    <recommendedName>
        <fullName evidence="4">Glycosyltransferase family 2 protein</fullName>
    </recommendedName>
</protein>
<feature type="region of interest" description="Disordered" evidence="1">
    <location>
        <begin position="42"/>
        <end position="62"/>
    </location>
</feature>
<evidence type="ECO:0000313" key="3">
    <source>
        <dbReference type="Proteomes" id="UP000054270"/>
    </source>
</evidence>
<organism evidence="2 3">
    <name type="scientific">Hypholoma sublateritium (strain FD-334 SS-4)</name>
    <dbReference type="NCBI Taxonomy" id="945553"/>
    <lineage>
        <taxon>Eukaryota</taxon>
        <taxon>Fungi</taxon>
        <taxon>Dikarya</taxon>
        <taxon>Basidiomycota</taxon>
        <taxon>Agaricomycotina</taxon>
        <taxon>Agaricomycetes</taxon>
        <taxon>Agaricomycetidae</taxon>
        <taxon>Agaricales</taxon>
        <taxon>Agaricineae</taxon>
        <taxon>Strophariaceae</taxon>
        <taxon>Hypholoma</taxon>
    </lineage>
</organism>
<dbReference type="Proteomes" id="UP000054270">
    <property type="component" value="Unassembled WGS sequence"/>
</dbReference>
<dbReference type="AlphaFoldDB" id="A0A0D2L8T6"/>
<evidence type="ECO:0000256" key="1">
    <source>
        <dbReference type="SAM" id="MobiDB-lite"/>
    </source>
</evidence>
<dbReference type="OrthoDB" id="2020070at2759"/>
<name>A0A0D2L8T6_HYPSF</name>
<proteinExistence type="predicted"/>
<dbReference type="Gene3D" id="3.90.550.10">
    <property type="entry name" value="Spore Coat Polysaccharide Biosynthesis Protein SpsA, Chain A"/>
    <property type="match status" value="1"/>
</dbReference>
<dbReference type="STRING" id="945553.A0A0D2L8T6"/>
<dbReference type="PANTHER" id="PTHR33604:SF3">
    <property type="entry name" value="OSJNBA0004B13.7 PROTEIN"/>
    <property type="match status" value="1"/>
</dbReference>
<sequence length="827" mass="92818">MSNFVLRKRDSPFLLSSVITSICLFVLSTVLYSARANHVSQSVPQQRRPISPPSLNPGNDTNVFQGDYTPITIGELDASSFLDFRWDTSLALVPHQSVTAILPILSGSLEKTQDLLEPFFHPLEHVCEVVIICPDAIVADVRRMLQRTFASLGSHNHPDVSLRPWQGYTESSIATLRASMDVVSGWILIMDENGLSQLSRPMRDVLLNPPNVSLPFGPRGVLRTEGTSSTIFALGQAHPARYLYPPFLMSSSLLAPLASVMHVAPDPWADLGQRISEDRPDSTGGLVIAISSESASAKNLTHQIEPLSIPDAPPLRDWDPDPSPAISSAITVSGHFIFLLPTRDDLRAIAPLICRMKSRDRTVKIRVLVYAEGYDRPTTRLNWETEFFETYRCDIEYDVLISRTMLSFTNHGSAFLSRWLAEPLAINVVLTLWELDNLVSFISSAQGRMLYPGATHIRIPRLDLSNTEWMSALSVKEWQNWHRPRIDISIITKDRPAALTRLLHSLQAARYFGDPLDLRVNVEQDCAAESLRIAGNITWPFGSVFIHHRVVHGGLLPAVVESWYPRDNDSYGLLLEDDIEVSPLYYAWLKMAILRYRYGSASNRAPNMFGISLYQQKHLELPMEGRQAFNPRALFSVLGVPHPFTPYLSAVPCSWGAIYFPEHWREFHDYLAVRLASTALAIEDDVVPAVRSNHWAKSWKKFFIELVYLRGYVMLYPNYEDFVSLSTNHLEVGSHVKVRSAEKQDLFLLPLMQLHKPQESSRLLDLPHGSLPPLAVLPILNLTGHPTSLDALVKQGLARRTELLDCVSPTDLYDARSLMCASDASLP</sequence>
<evidence type="ECO:0000313" key="2">
    <source>
        <dbReference type="EMBL" id="KJA23622.1"/>
    </source>
</evidence>